<sequence>MAVRALLGHHWRHLRTTTTLDSARHSILSPFSSSSFSPGRLVLTHAVPSGLVKENYAPSNEDVLSADNRSLRAEKETQDFRIAKLEDQVGRLLRREKAREVEEERSRQVEAYKRGMEGLVLSALKDTRKLDDADLEILRGNWRQLENAAGWQAIPKALTTPKLAERFYDVLEPPLVEKVKLAVTSARKLPAWSAARAIERSDRVSDMRQARSEAAHLAPSKDLVLQALQEFSSKAVAERAVSMINPEAFSVPWPPL</sequence>
<name>A0A061B6R4_RHOTO</name>
<evidence type="ECO:0000313" key="1">
    <source>
        <dbReference type="EMBL" id="CDR45066.1"/>
    </source>
</evidence>
<reference evidence="1" key="1">
    <citation type="journal article" date="2014" name="Genome Announc.">
        <title>Draft genome sequence of Rhodosporidium toruloides CECT1137, an oleaginous yeast of biotechnological interest.</title>
        <authorList>
            <person name="Morin N."/>
            <person name="Calcas X."/>
            <person name="Devillers H."/>
            <person name="Durrens P."/>
            <person name="Sherman D.J."/>
            <person name="Nicaud J.-M."/>
            <person name="Neuveglise C."/>
        </authorList>
    </citation>
    <scope>NUCLEOTIDE SEQUENCE</scope>
    <source>
        <strain evidence="1">CECT1137</strain>
    </source>
</reference>
<organism evidence="1">
    <name type="scientific">Rhodotorula toruloides</name>
    <name type="common">Yeast</name>
    <name type="synonym">Rhodosporidium toruloides</name>
    <dbReference type="NCBI Taxonomy" id="5286"/>
    <lineage>
        <taxon>Eukaryota</taxon>
        <taxon>Fungi</taxon>
        <taxon>Dikarya</taxon>
        <taxon>Basidiomycota</taxon>
        <taxon>Pucciniomycotina</taxon>
        <taxon>Microbotryomycetes</taxon>
        <taxon>Sporidiobolales</taxon>
        <taxon>Sporidiobolaceae</taxon>
        <taxon>Rhodotorula</taxon>
    </lineage>
</organism>
<dbReference type="AlphaFoldDB" id="A0A061B6R4"/>
<dbReference type="EMBL" id="LK052945">
    <property type="protein sequence ID" value="CDR45066.1"/>
    <property type="molecule type" value="Genomic_DNA"/>
</dbReference>
<dbReference type="OrthoDB" id="10590111at2759"/>
<protein>
    <submittedName>
        <fullName evidence="1">RHTO0S10e04720g1_1</fullName>
    </submittedName>
</protein>
<accession>A0A061B6R4</accession>
<gene>
    <name evidence="1" type="ORF">RHTO0S_10e04720g</name>
</gene>
<proteinExistence type="predicted"/>